<organism evidence="6 7">
    <name type="scientific">Rhizopogon vinicolor AM-OR11-026</name>
    <dbReference type="NCBI Taxonomy" id="1314800"/>
    <lineage>
        <taxon>Eukaryota</taxon>
        <taxon>Fungi</taxon>
        <taxon>Dikarya</taxon>
        <taxon>Basidiomycota</taxon>
        <taxon>Agaricomycotina</taxon>
        <taxon>Agaricomycetes</taxon>
        <taxon>Agaricomycetidae</taxon>
        <taxon>Boletales</taxon>
        <taxon>Suillineae</taxon>
        <taxon>Rhizopogonaceae</taxon>
        <taxon>Rhizopogon</taxon>
    </lineage>
</organism>
<dbReference type="InterPro" id="IPR015943">
    <property type="entry name" value="WD40/YVTN_repeat-like_dom_sf"/>
</dbReference>
<dbReference type="InParanoid" id="A0A1B7N7V3"/>
<sequence>MNEGSPRRKKPWKWLERSHSHPHLSEDRGRRAAGDNATASFPPSRTGSPTGSHRFVCQWWDKITKRPSPRSAGQFPNPEPAPAISSRRDSISVQTNQVDPSSLTDLAPKAKPSQDTNSRIVKAESTDPTNVNERIIDATTGVGGMTQVLETVQNIASTPNYQYLGPMKVFNSIATQIAEVHPYAKVALSVFTCASKMIIDQTDPDIAVSDLLKKVSDVYTFIMEDETLAKIPSMQALYGKIARQTLECADFIVHYSEIQSTWIRLGKHIFGETDTAMKSYMSVLDRLMQQFRDRAARDTVVNIHRIAEDLDFRDMVYVDCAGQDTSKCCLPGTREDVLSEIRDWIDNTGEDVPRVLWLSGAVGKGKTAIARTTASWFLERGDPGAFFCFDRTREADHRHEKIFTTIARDLSVRDSIMRRALARAVRDDNELKHTKDIIRQWQGLILGPVGVVSKAVAAPVLIVIDALDESGDTNSRKHILRLLAGKLDTSPSQLPANLRVLVTSHSLEDIDKALLTASHVRHISMDSDDNISPVSAERDIQLYISTELAGLRDVFKDAHFQTLARKSDGLFEWARLACEHIKGTNIVSRGPMPRFHELAETSAKGRNLLDDIYRRILIEIMPENTHEKVIPVFRSLMGQVLALLEPLPMTALTIMRRHFSCDVDHYDVKLLVGKLGSLVTGTADSQTSIRPLHTSFYDFLTDKLRSDKFFVDVSSVKSDLAFASLRIMKEGLRFNICSLESSYLPNSAIPDLEKRVKESIPAELSYSCRFWGTHVQAATFELSLANEVSAFFDGERLLFWLEALAVMKCLSGSVGSLSCIADWLTGHAECTHIGDAVRDTQRFIRTFGAIILHSTPHLYLSALPFAPTGSRIFQNFAAEFPNTPQIVAGHVVKWPMTEKILHWHCSVFSVTISPDGRRIACGSQDGTIQVWDAETGEALGAPLEFDPHHITSVVISLDGRRIVSGLRSITIRIWDAETGEALGAPLQGHTGPIFSVAISPNGTRIVSGSLDTTIMIWNAETGKTLVAPLQGHTGPVFSVAISPDGTRIVSGSYDNTIRIWNAETGEVLGAPLQGHTGPIFSVVISPDGTRIVSGSSDTTIWKWDAETGEALGAPLQGHTGGIYSVAISLDGRRIVSGSRDKTIRIWDAETGEALGAPLQGHTDGIRSVATSSDGRRIVSGSRDRTIRIWDTETDKALGVPAQGHTVPISSVTISPDGHRGIMSASQDETRVSPNPTRALCSASSFLQGSPVPLTQTDGWVVDPEGRLLFWIPDFHISTYFPGNTLVVPNDASKFDLSHFAHGNSWHECRKQKVAP</sequence>
<dbReference type="PROSITE" id="PS50294">
    <property type="entry name" value="WD_REPEATS_REGION"/>
    <property type="match status" value="6"/>
</dbReference>
<evidence type="ECO:0000313" key="6">
    <source>
        <dbReference type="EMBL" id="OAX40937.1"/>
    </source>
</evidence>
<feature type="compositionally biased region" description="Polar residues" evidence="4">
    <location>
        <begin position="37"/>
        <end position="51"/>
    </location>
</feature>
<proteinExistence type="predicted"/>
<dbReference type="InterPro" id="IPR020472">
    <property type="entry name" value="WD40_PAC1"/>
</dbReference>
<feature type="region of interest" description="Disordered" evidence="4">
    <location>
        <begin position="65"/>
        <end position="127"/>
    </location>
</feature>
<evidence type="ECO:0000256" key="2">
    <source>
        <dbReference type="ARBA" id="ARBA00022737"/>
    </source>
</evidence>
<dbReference type="PANTHER" id="PTHR22847:SF637">
    <property type="entry name" value="WD REPEAT DOMAIN 5B"/>
    <property type="match status" value="1"/>
</dbReference>
<dbReference type="Gene3D" id="2.130.10.10">
    <property type="entry name" value="YVTN repeat-like/Quinoprotein amine dehydrogenase"/>
    <property type="match status" value="3"/>
</dbReference>
<dbReference type="PROSITE" id="PS50082">
    <property type="entry name" value="WD_REPEATS_2"/>
    <property type="match status" value="7"/>
</dbReference>
<name>A0A1B7N7V3_9AGAM</name>
<evidence type="ECO:0000259" key="5">
    <source>
        <dbReference type="Pfam" id="PF24883"/>
    </source>
</evidence>
<dbReference type="PROSITE" id="PS00678">
    <property type="entry name" value="WD_REPEATS_1"/>
    <property type="match status" value="4"/>
</dbReference>
<dbReference type="InterPro" id="IPR011047">
    <property type="entry name" value="Quinoprotein_ADH-like_sf"/>
</dbReference>
<feature type="repeat" description="WD" evidence="3">
    <location>
        <begin position="907"/>
        <end position="941"/>
    </location>
</feature>
<feature type="compositionally biased region" description="Basic and acidic residues" evidence="4">
    <location>
        <begin position="13"/>
        <end position="33"/>
    </location>
</feature>
<dbReference type="InterPro" id="IPR027417">
    <property type="entry name" value="P-loop_NTPase"/>
</dbReference>
<dbReference type="STRING" id="1314800.A0A1B7N7V3"/>
<dbReference type="SMART" id="SM00320">
    <property type="entry name" value="WD40"/>
    <property type="match status" value="8"/>
</dbReference>
<dbReference type="PANTHER" id="PTHR22847">
    <property type="entry name" value="WD40 REPEAT PROTEIN"/>
    <property type="match status" value="1"/>
</dbReference>
<keyword evidence="1 3" id="KW-0853">WD repeat</keyword>
<dbReference type="Pfam" id="PF24883">
    <property type="entry name" value="NPHP3_N"/>
    <property type="match status" value="1"/>
</dbReference>
<keyword evidence="2" id="KW-0677">Repeat</keyword>
<feature type="repeat" description="WD" evidence="3">
    <location>
        <begin position="1115"/>
        <end position="1156"/>
    </location>
</feature>
<feature type="repeat" description="WD" evidence="3">
    <location>
        <begin position="1158"/>
        <end position="1199"/>
    </location>
</feature>
<accession>A0A1B7N7V3</accession>
<feature type="repeat" description="WD" evidence="3">
    <location>
        <begin position="986"/>
        <end position="1027"/>
    </location>
</feature>
<dbReference type="EMBL" id="KV448195">
    <property type="protein sequence ID" value="OAX40937.1"/>
    <property type="molecule type" value="Genomic_DNA"/>
</dbReference>
<dbReference type="InterPro" id="IPR056884">
    <property type="entry name" value="NPHP3-like_N"/>
</dbReference>
<dbReference type="OrthoDB" id="163438at2759"/>
<dbReference type="Gene3D" id="3.40.50.300">
    <property type="entry name" value="P-loop containing nucleotide triphosphate hydrolases"/>
    <property type="match status" value="1"/>
</dbReference>
<protein>
    <recommendedName>
        <fullName evidence="5">Nephrocystin 3-like N-terminal domain-containing protein</fullName>
    </recommendedName>
</protein>
<reference evidence="6 7" key="1">
    <citation type="submission" date="2016-06" db="EMBL/GenBank/DDBJ databases">
        <title>Comparative genomics of the ectomycorrhizal sister species Rhizopogon vinicolor and Rhizopogon vesiculosus (Basidiomycota: Boletales) reveals a divergence of the mating type B locus.</title>
        <authorList>
            <consortium name="DOE Joint Genome Institute"/>
            <person name="Mujic A.B."/>
            <person name="Kuo A."/>
            <person name="Tritt A."/>
            <person name="Lipzen A."/>
            <person name="Chen C."/>
            <person name="Johnson J."/>
            <person name="Sharma A."/>
            <person name="Barry K."/>
            <person name="Grigoriev I.V."/>
            <person name="Spatafora J.W."/>
        </authorList>
    </citation>
    <scope>NUCLEOTIDE SEQUENCE [LARGE SCALE GENOMIC DNA]</scope>
    <source>
        <strain evidence="6 7">AM-OR11-026</strain>
    </source>
</reference>
<feature type="repeat" description="WD" evidence="3">
    <location>
        <begin position="943"/>
        <end position="984"/>
    </location>
</feature>
<evidence type="ECO:0000256" key="4">
    <source>
        <dbReference type="SAM" id="MobiDB-lite"/>
    </source>
</evidence>
<dbReference type="CDD" id="cd00200">
    <property type="entry name" value="WD40"/>
    <property type="match status" value="1"/>
</dbReference>
<feature type="repeat" description="WD" evidence="3">
    <location>
        <begin position="1029"/>
        <end position="1070"/>
    </location>
</feature>
<feature type="repeat" description="WD" evidence="3">
    <location>
        <begin position="1072"/>
        <end position="1113"/>
    </location>
</feature>
<gene>
    <name evidence="6" type="ORF">K503DRAFT_768108</name>
</gene>
<dbReference type="InterPro" id="IPR001680">
    <property type="entry name" value="WD40_rpt"/>
</dbReference>
<dbReference type="SUPFAM" id="SSF52540">
    <property type="entry name" value="P-loop containing nucleoside triphosphate hydrolases"/>
    <property type="match status" value="1"/>
</dbReference>
<evidence type="ECO:0000313" key="7">
    <source>
        <dbReference type="Proteomes" id="UP000092154"/>
    </source>
</evidence>
<dbReference type="GO" id="GO:1990234">
    <property type="term" value="C:transferase complex"/>
    <property type="evidence" value="ECO:0007669"/>
    <property type="project" value="UniProtKB-ARBA"/>
</dbReference>
<evidence type="ECO:0000256" key="3">
    <source>
        <dbReference type="PROSITE-ProRule" id="PRU00221"/>
    </source>
</evidence>
<dbReference type="Proteomes" id="UP000092154">
    <property type="component" value="Unassembled WGS sequence"/>
</dbReference>
<feature type="compositionally biased region" description="Polar residues" evidence="4">
    <location>
        <begin position="91"/>
        <end position="104"/>
    </location>
</feature>
<dbReference type="InterPro" id="IPR019775">
    <property type="entry name" value="WD40_repeat_CS"/>
</dbReference>
<dbReference type="SUPFAM" id="SSF50998">
    <property type="entry name" value="Quinoprotein alcohol dehydrogenase-like"/>
    <property type="match status" value="1"/>
</dbReference>
<dbReference type="Pfam" id="PF00400">
    <property type="entry name" value="WD40"/>
    <property type="match status" value="7"/>
</dbReference>
<feature type="domain" description="Nephrocystin 3-like N-terminal" evidence="5">
    <location>
        <begin position="337"/>
        <end position="504"/>
    </location>
</feature>
<dbReference type="PRINTS" id="PR00320">
    <property type="entry name" value="GPROTEINBRPT"/>
</dbReference>
<feature type="region of interest" description="Disordered" evidence="4">
    <location>
        <begin position="1"/>
        <end position="53"/>
    </location>
</feature>
<evidence type="ECO:0000256" key="1">
    <source>
        <dbReference type="ARBA" id="ARBA00022574"/>
    </source>
</evidence>
<keyword evidence="7" id="KW-1185">Reference proteome</keyword>
<dbReference type="SUPFAM" id="SSF63829">
    <property type="entry name" value="Calcium-dependent phosphotriesterase"/>
    <property type="match status" value="1"/>
</dbReference>